<gene>
    <name evidence="2" type="ORF">Gundel1_77</name>
</gene>
<proteinExistence type="predicted"/>
<name>A0A8E4ZDI7_9CAUD</name>
<accession>A0A8E4ZDI7</accession>
<evidence type="ECO:0000313" key="2">
    <source>
        <dbReference type="EMBL" id="QQV91513.1"/>
    </source>
</evidence>
<organism evidence="2 3">
    <name type="scientific">Tenacibaculum phage Gundel_1</name>
    <dbReference type="NCBI Taxonomy" id="2745672"/>
    <lineage>
        <taxon>Viruses</taxon>
        <taxon>Duplodnaviria</taxon>
        <taxon>Heunggongvirae</taxon>
        <taxon>Uroviricota</taxon>
        <taxon>Caudoviricetes</taxon>
        <taxon>Pachyviridae</taxon>
        <taxon>Gundelvirus</taxon>
        <taxon>Gundelvirus Gundel</taxon>
    </lineage>
</organism>
<reference evidence="2" key="1">
    <citation type="submission" date="2020-07" db="EMBL/GenBank/DDBJ databases">
        <title>Highly diverse flavobacterial phages as mortality factor during North Sea spring blooms.</title>
        <authorList>
            <person name="Bartlau N."/>
            <person name="Wichels A."/>
            <person name="Krohne G."/>
            <person name="Adriaenssens E.M."/>
            <person name="Heins A."/>
            <person name="Fuchs B.M."/>
            <person name="Amann R."/>
            <person name="Moraru C."/>
        </authorList>
    </citation>
    <scope>NUCLEOTIDE SEQUENCE</scope>
</reference>
<evidence type="ECO:0000256" key="1">
    <source>
        <dbReference type="SAM" id="MobiDB-lite"/>
    </source>
</evidence>
<protein>
    <submittedName>
        <fullName evidence="2">Structural protein/portal protein</fullName>
    </submittedName>
</protein>
<dbReference type="EMBL" id="MT732474">
    <property type="protein sequence ID" value="QQV91513.1"/>
    <property type="molecule type" value="Genomic_DNA"/>
</dbReference>
<keyword evidence="3" id="KW-1185">Reference proteome</keyword>
<sequence>MMNDLYGNFPDDFATNAEKDNLSFGKEVGKAAASLWYNGKLSARRKWITEMRQYSRGEQMTNYKEMIEGSRKNGKMDMKTHKIDYDRKLKTLAVFKDIVTNQIDESLFKPRAEAVNRIAVNKKKDYFKKLDDDFYTKDIASLISGATGVDLGTDNMPKDEQDLKVKKLEYKPDIEIAQELAIENVMKHQKFEVVKDRMDEDLFNLGFAVGRHYTDNTEGIKLKYVDPYNYIHTSFEMEDGRDIRLHGELNEDTISNLAKMAGGFSEEQYLALKKLALGRDKVETYNDKEDGNRLIEYIYFAYELPKSKIFKKLRKNKITKLIDRTLDGYEPTNKNKKVEIPFNTWYEGMYIPQADIIVKWSEMENQVEDNINNPVSPFVVYAPNVKRLSETGTTRFDSMVERAIPIVDDIQRDWYKFQQLKMELRPNTTEIDVDAIQNVALNGQKLDPKDVLDLFFGRGLLLKQKYDEDGDVIENAVRESPSSVNYNAIQFLSTEFTNNYNRLRQLLGINELRDGTTQTNTRMSATVQKLLLASSNNATNHIVKASFSMSLMFSQAVSYRLYDVLKEPSLKSMYMDVIGTTNVELLDAIKEIPMHKFGIYFDFKPDNEERLAFEQSLVNALNGQEINSAQYNKARQIRNVKNAIRYIEIVIEENIEKKEQAKLQNIQAQAQANAQSTVVAERAKQATELQKWNLIKQELLLKDQLEERKDRRNALKDDILAERKHRRTMEIEEKKLQASMSLNQYKEDKKDDRINQVATNTSAIVDQKVNQKPAIDFKNQIDDIFSSTSLIDNQPPLSEQLSETPTNTGVQEQITEVETNI</sequence>
<evidence type="ECO:0000313" key="3">
    <source>
        <dbReference type="Proteomes" id="UP000693868"/>
    </source>
</evidence>
<dbReference type="Proteomes" id="UP000693868">
    <property type="component" value="Segment"/>
</dbReference>
<feature type="region of interest" description="Disordered" evidence="1">
    <location>
        <begin position="789"/>
        <end position="811"/>
    </location>
</feature>